<dbReference type="InParanoid" id="A0A1Y2BE83"/>
<protein>
    <submittedName>
        <fullName evidence="2">Uncharacterized protein</fullName>
    </submittedName>
</protein>
<feature type="compositionally biased region" description="Polar residues" evidence="1">
    <location>
        <begin position="12"/>
        <end position="28"/>
    </location>
</feature>
<comment type="caution">
    <text evidence="2">The sequence shown here is derived from an EMBL/GenBank/DDBJ whole genome shotgun (WGS) entry which is preliminary data.</text>
</comment>
<dbReference type="Proteomes" id="UP000193986">
    <property type="component" value="Unassembled WGS sequence"/>
</dbReference>
<evidence type="ECO:0000313" key="3">
    <source>
        <dbReference type="Proteomes" id="UP000193986"/>
    </source>
</evidence>
<keyword evidence="3" id="KW-1185">Reference proteome</keyword>
<evidence type="ECO:0000313" key="2">
    <source>
        <dbReference type="EMBL" id="ORY33074.1"/>
    </source>
</evidence>
<accession>A0A1Y2BE83</accession>
<evidence type="ECO:0000256" key="1">
    <source>
        <dbReference type="SAM" id="MobiDB-lite"/>
    </source>
</evidence>
<gene>
    <name evidence="2" type="ORF">BCR39DRAFT_557265</name>
</gene>
<organism evidence="2 3">
    <name type="scientific">Naematelia encephala</name>
    <dbReference type="NCBI Taxonomy" id="71784"/>
    <lineage>
        <taxon>Eukaryota</taxon>
        <taxon>Fungi</taxon>
        <taxon>Dikarya</taxon>
        <taxon>Basidiomycota</taxon>
        <taxon>Agaricomycotina</taxon>
        <taxon>Tremellomycetes</taxon>
        <taxon>Tremellales</taxon>
        <taxon>Naemateliaceae</taxon>
        <taxon>Naematelia</taxon>
    </lineage>
</organism>
<feature type="region of interest" description="Disordered" evidence="1">
    <location>
        <begin position="1"/>
        <end position="123"/>
    </location>
</feature>
<dbReference type="AlphaFoldDB" id="A0A1Y2BE83"/>
<name>A0A1Y2BE83_9TREE</name>
<feature type="compositionally biased region" description="Polar residues" evidence="1">
    <location>
        <begin position="74"/>
        <end position="118"/>
    </location>
</feature>
<sequence length="248" mass="27587">MSHTDYHPPRSGYQSTDDLTTGATTAQVMETAGESQDRLDDFTSGGFGTFSLGPLHNWIDHDKTPDETTRKRNSSNPNALSCRPTYTSKPTTASPLSSEVVNSQCQMGESSHANPSTDDNTREMSALQASEQVVKWLDTHLPQSSLYSYPDQVPETGWDEFRILLSEWRSAAQREQSSRGAIQIHRALRSRYWSSGDAPVSLMQAASLIESTVKEEEEEKRGRGRDRTVSLLQGLRSRFAQSTASLLR</sequence>
<reference evidence="2 3" key="1">
    <citation type="submission" date="2016-07" db="EMBL/GenBank/DDBJ databases">
        <title>Pervasive Adenine N6-methylation of Active Genes in Fungi.</title>
        <authorList>
            <consortium name="DOE Joint Genome Institute"/>
            <person name="Mondo S.J."/>
            <person name="Dannebaum R.O."/>
            <person name="Kuo R.C."/>
            <person name="Labutti K."/>
            <person name="Haridas S."/>
            <person name="Kuo A."/>
            <person name="Salamov A."/>
            <person name="Ahrendt S.R."/>
            <person name="Lipzen A."/>
            <person name="Sullivan W."/>
            <person name="Andreopoulos W.B."/>
            <person name="Clum A."/>
            <person name="Lindquist E."/>
            <person name="Daum C."/>
            <person name="Ramamoorthy G.K."/>
            <person name="Gryganskyi A."/>
            <person name="Culley D."/>
            <person name="Magnuson J.K."/>
            <person name="James T.Y."/>
            <person name="O'Malley M.A."/>
            <person name="Stajich J.E."/>
            <person name="Spatafora J.W."/>
            <person name="Visel A."/>
            <person name="Grigoriev I.V."/>
        </authorList>
    </citation>
    <scope>NUCLEOTIDE SEQUENCE [LARGE SCALE GENOMIC DNA]</scope>
    <source>
        <strain evidence="2 3">68-887.2</strain>
    </source>
</reference>
<proteinExistence type="predicted"/>
<feature type="compositionally biased region" description="Basic and acidic residues" evidence="1">
    <location>
        <begin position="58"/>
        <end position="70"/>
    </location>
</feature>
<dbReference type="EMBL" id="MCFC01000007">
    <property type="protein sequence ID" value="ORY33074.1"/>
    <property type="molecule type" value="Genomic_DNA"/>
</dbReference>